<dbReference type="Pfam" id="PF04539">
    <property type="entry name" value="Sigma70_r3"/>
    <property type="match status" value="1"/>
</dbReference>
<evidence type="ECO:0000313" key="11">
    <source>
        <dbReference type="Proteomes" id="UP000604083"/>
    </source>
</evidence>
<dbReference type="InterPro" id="IPR007627">
    <property type="entry name" value="RNA_pol_sigma70_r2"/>
</dbReference>
<dbReference type="Pfam" id="PF00140">
    <property type="entry name" value="Sigma70_r1_2"/>
    <property type="match status" value="1"/>
</dbReference>
<feature type="domain" description="RNA polymerase sigma-70" evidence="8">
    <location>
        <begin position="70"/>
        <end position="83"/>
    </location>
</feature>
<dbReference type="InterPro" id="IPR013324">
    <property type="entry name" value="RNA_pol_sigma_r3/r4-like"/>
</dbReference>
<comment type="caution">
    <text evidence="10">The sequence shown here is derived from an EMBL/GenBank/DDBJ whole genome shotgun (WGS) entry which is preliminary data.</text>
</comment>
<dbReference type="InterPro" id="IPR007630">
    <property type="entry name" value="RNA_pol_sigma70_r4"/>
</dbReference>
<dbReference type="InterPro" id="IPR000943">
    <property type="entry name" value="RNA_pol_sigma70"/>
</dbReference>
<evidence type="ECO:0000256" key="2">
    <source>
        <dbReference type="ARBA" id="ARBA00023015"/>
    </source>
</evidence>
<comment type="function">
    <text evidence="6">Sigma factors are initiation factors that promote the attachment of RNA polymerase to specific initiation sites and are then released.</text>
</comment>
<keyword evidence="11" id="KW-1185">Reference proteome</keyword>
<proteinExistence type="inferred from homology"/>
<dbReference type="PANTHER" id="PTHR30603">
    <property type="entry name" value="RNA POLYMERASE SIGMA FACTOR RPO"/>
    <property type="match status" value="1"/>
</dbReference>
<evidence type="ECO:0000259" key="9">
    <source>
        <dbReference type="PROSITE" id="PS00716"/>
    </source>
</evidence>
<dbReference type="Proteomes" id="UP000604083">
    <property type="component" value="Unassembled WGS sequence"/>
</dbReference>
<evidence type="ECO:0000256" key="4">
    <source>
        <dbReference type="ARBA" id="ARBA00023125"/>
    </source>
</evidence>
<dbReference type="Gene3D" id="1.10.601.10">
    <property type="entry name" value="RNA Polymerase Primary Sigma Factor"/>
    <property type="match status" value="1"/>
</dbReference>
<evidence type="ECO:0000256" key="5">
    <source>
        <dbReference type="ARBA" id="ARBA00023163"/>
    </source>
</evidence>
<dbReference type="Pfam" id="PF04545">
    <property type="entry name" value="Sigma70_r4"/>
    <property type="match status" value="1"/>
</dbReference>
<keyword evidence="4 6" id="KW-0238">DNA-binding</keyword>
<keyword evidence="2 6" id="KW-0805">Transcription regulation</keyword>
<evidence type="ECO:0000256" key="6">
    <source>
        <dbReference type="RuleBase" id="RU362124"/>
    </source>
</evidence>
<dbReference type="PIRSF" id="PIRSF000770">
    <property type="entry name" value="RNA_pol_sigma-SigE/K"/>
    <property type="match status" value="1"/>
</dbReference>
<dbReference type="InterPro" id="IPR007624">
    <property type="entry name" value="RNA_pol_sigma70_r3"/>
</dbReference>
<evidence type="ECO:0000256" key="1">
    <source>
        <dbReference type="ARBA" id="ARBA00007788"/>
    </source>
</evidence>
<dbReference type="SUPFAM" id="SSF88946">
    <property type="entry name" value="Sigma2 domain of RNA polymerase sigma factors"/>
    <property type="match status" value="1"/>
</dbReference>
<dbReference type="NCBIfam" id="TIGR02937">
    <property type="entry name" value="sigma70-ECF"/>
    <property type="match status" value="1"/>
</dbReference>
<dbReference type="GO" id="GO:0016987">
    <property type="term" value="F:sigma factor activity"/>
    <property type="evidence" value="ECO:0007669"/>
    <property type="project" value="UniProtKB-KW"/>
</dbReference>
<dbReference type="InterPro" id="IPR013325">
    <property type="entry name" value="RNA_pol_sigma_r2"/>
</dbReference>
<evidence type="ECO:0000256" key="3">
    <source>
        <dbReference type="ARBA" id="ARBA00023082"/>
    </source>
</evidence>
<dbReference type="GO" id="GO:0006352">
    <property type="term" value="P:DNA-templated transcription initiation"/>
    <property type="evidence" value="ECO:0007669"/>
    <property type="project" value="InterPro"/>
</dbReference>
<dbReference type="EMBL" id="JAENIO010000016">
    <property type="protein sequence ID" value="MBK1834006.1"/>
    <property type="molecule type" value="Genomic_DNA"/>
</dbReference>
<comment type="similarity">
    <text evidence="1 6">Belongs to the sigma-70 factor family.</text>
</comment>
<dbReference type="PROSITE" id="PS00716">
    <property type="entry name" value="SIGMA70_2"/>
    <property type="match status" value="1"/>
</dbReference>
<dbReference type="PANTHER" id="PTHR30603:SF60">
    <property type="entry name" value="RNA POLYMERASE SIGMA FACTOR RPOD"/>
    <property type="match status" value="1"/>
</dbReference>
<feature type="domain" description="RNA polymerase sigma-70" evidence="9">
    <location>
        <begin position="239"/>
        <end position="265"/>
    </location>
</feature>
<dbReference type="SUPFAM" id="SSF88659">
    <property type="entry name" value="Sigma3 and sigma4 domains of RNA polymerase sigma factors"/>
    <property type="match status" value="2"/>
</dbReference>
<dbReference type="Gene3D" id="1.20.120.1810">
    <property type="match status" value="1"/>
</dbReference>
<evidence type="ECO:0000256" key="7">
    <source>
        <dbReference type="SAM" id="MobiDB-lite"/>
    </source>
</evidence>
<dbReference type="Pfam" id="PF04542">
    <property type="entry name" value="Sigma70_r2"/>
    <property type="match status" value="1"/>
</dbReference>
<reference evidence="10" key="1">
    <citation type="submission" date="2021-01" db="EMBL/GenBank/DDBJ databases">
        <title>Modified the classification status of verrucomicrobia.</title>
        <authorList>
            <person name="Feng X."/>
        </authorList>
    </citation>
    <scope>NUCLEOTIDE SEQUENCE</scope>
    <source>
        <strain evidence="10">KCTC 12986</strain>
    </source>
</reference>
<evidence type="ECO:0000313" key="10">
    <source>
        <dbReference type="EMBL" id="MBK1834006.1"/>
    </source>
</evidence>
<organism evidence="10 11">
    <name type="scientific">Roseibacillus ishigakijimensis</name>
    <dbReference type="NCBI Taxonomy" id="454146"/>
    <lineage>
        <taxon>Bacteria</taxon>
        <taxon>Pseudomonadati</taxon>
        <taxon>Verrucomicrobiota</taxon>
        <taxon>Verrucomicrobiia</taxon>
        <taxon>Verrucomicrobiales</taxon>
        <taxon>Verrucomicrobiaceae</taxon>
        <taxon>Roseibacillus</taxon>
    </lineage>
</organism>
<keyword evidence="3 6" id="KW-0731">Sigma factor</keyword>
<sequence>MSNYDSDSSLRVYMREISKTPLLTPEEEVELAERIKKGDKAARTQMIKANLRLVVKIAQDYSGYGLPLSDLISEGNIGLMKAVERFDPNKGGKLSTYGSWWIKQSIKRALANQSKTIRLPVHMVDKIARMRRISAMLAEALGREPTDEELAEELGLPRRKLAMLKRAAQRPTSLDEPFGEEDRGSYGDVIGDERAVNPFDALADKNMHGHLDDLLEVLDERESKIIDARFGLNGRKPMTLEEVGREFGVTRERIRQLQNVALQKMRRALSKKEEPIPKAVV</sequence>
<dbReference type="PROSITE" id="PS00715">
    <property type="entry name" value="SIGMA70_1"/>
    <property type="match status" value="1"/>
</dbReference>
<protein>
    <recommendedName>
        <fullName evidence="6">RNA polymerase sigma factor</fullName>
    </recommendedName>
</protein>
<feature type="region of interest" description="Disordered" evidence="7">
    <location>
        <begin position="167"/>
        <end position="187"/>
    </location>
</feature>
<dbReference type="InterPro" id="IPR014284">
    <property type="entry name" value="RNA_pol_sigma-70_dom"/>
</dbReference>
<gene>
    <name evidence="10" type="ORF">JIN78_08035</name>
</gene>
<name>A0A934RT35_9BACT</name>
<dbReference type="InterPro" id="IPR050239">
    <property type="entry name" value="Sigma-70_RNA_pol_init_factors"/>
</dbReference>
<dbReference type="InterPro" id="IPR009042">
    <property type="entry name" value="RNA_pol_sigma70_r1_2"/>
</dbReference>
<accession>A0A934RT35</accession>
<dbReference type="PRINTS" id="PR00046">
    <property type="entry name" value="SIGMA70FCT"/>
</dbReference>
<dbReference type="InterPro" id="IPR036388">
    <property type="entry name" value="WH-like_DNA-bd_sf"/>
</dbReference>
<dbReference type="GO" id="GO:0003677">
    <property type="term" value="F:DNA binding"/>
    <property type="evidence" value="ECO:0007669"/>
    <property type="project" value="UniProtKB-KW"/>
</dbReference>
<dbReference type="AlphaFoldDB" id="A0A934RT35"/>
<dbReference type="Gene3D" id="1.10.10.10">
    <property type="entry name" value="Winged helix-like DNA-binding domain superfamily/Winged helix DNA-binding domain"/>
    <property type="match status" value="2"/>
</dbReference>
<dbReference type="CDD" id="cd06171">
    <property type="entry name" value="Sigma70_r4"/>
    <property type="match status" value="1"/>
</dbReference>
<evidence type="ECO:0000259" key="8">
    <source>
        <dbReference type="PROSITE" id="PS00715"/>
    </source>
</evidence>
<keyword evidence="5 6" id="KW-0804">Transcription</keyword>